<reference evidence="2 3" key="1">
    <citation type="submission" date="2016-04" db="EMBL/GenBank/DDBJ databases">
        <title>A degradative enzymes factory behind the ericoid mycorrhizal symbiosis.</title>
        <authorList>
            <consortium name="DOE Joint Genome Institute"/>
            <person name="Martino E."/>
            <person name="Morin E."/>
            <person name="Grelet G."/>
            <person name="Kuo A."/>
            <person name="Kohler A."/>
            <person name="Daghino S."/>
            <person name="Barry K."/>
            <person name="Choi C."/>
            <person name="Cichocki N."/>
            <person name="Clum A."/>
            <person name="Copeland A."/>
            <person name="Hainaut M."/>
            <person name="Haridas S."/>
            <person name="Labutti K."/>
            <person name="Lindquist E."/>
            <person name="Lipzen A."/>
            <person name="Khouja H.-R."/>
            <person name="Murat C."/>
            <person name="Ohm R."/>
            <person name="Olson A."/>
            <person name="Spatafora J."/>
            <person name="Veneault-Fourrey C."/>
            <person name="Henrissat B."/>
            <person name="Grigoriev I."/>
            <person name="Martin F."/>
            <person name="Perotto S."/>
        </authorList>
    </citation>
    <scope>NUCLEOTIDE SEQUENCE [LARGE SCALE GENOMIC DNA]</scope>
    <source>
        <strain evidence="2 3">E</strain>
    </source>
</reference>
<feature type="non-terminal residue" evidence="2">
    <location>
        <position position="1"/>
    </location>
</feature>
<name>A0A2J6TN91_9HELO</name>
<dbReference type="SUPFAM" id="SSF56672">
    <property type="entry name" value="DNA/RNA polymerases"/>
    <property type="match status" value="1"/>
</dbReference>
<dbReference type="Proteomes" id="UP000235371">
    <property type="component" value="Unassembled WGS sequence"/>
</dbReference>
<keyword evidence="1" id="KW-0812">Transmembrane</keyword>
<dbReference type="GeneID" id="36582156"/>
<dbReference type="InParanoid" id="A0A2J6TN91"/>
<gene>
    <name evidence="2" type="ORF">K444DRAFT_520840</name>
</gene>
<keyword evidence="3" id="KW-1185">Reference proteome</keyword>
<organism evidence="2 3">
    <name type="scientific">Hyaloscypha bicolor E</name>
    <dbReference type="NCBI Taxonomy" id="1095630"/>
    <lineage>
        <taxon>Eukaryota</taxon>
        <taxon>Fungi</taxon>
        <taxon>Dikarya</taxon>
        <taxon>Ascomycota</taxon>
        <taxon>Pezizomycotina</taxon>
        <taxon>Leotiomycetes</taxon>
        <taxon>Helotiales</taxon>
        <taxon>Hyaloscyphaceae</taxon>
        <taxon>Hyaloscypha</taxon>
        <taxon>Hyaloscypha bicolor</taxon>
    </lineage>
</organism>
<keyword evidence="1" id="KW-1133">Transmembrane helix</keyword>
<dbReference type="STRING" id="1095630.A0A2J6TN91"/>
<dbReference type="RefSeq" id="XP_024741386.1">
    <property type="nucleotide sequence ID" value="XM_024874076.1"/>
</dbReference>
<evidence type="ECO:0008006" key="4">
    <source>
        <dbReference type="Google" id="ProtNLM"/>
    </source>
</evidence>
<evidence type="ECO:0000313" key="3">
    <source>
        <dbReference type="Proteomes" id="UP000235371"/>
    </source>
</evidence>
<evidence type="ECO:0000313" key="2">
    <source>
        <dbReference type="EMBL" id="PMD64482.1"/>
    </source>
</evidence>
<proteinExistence type="predicted"/>
<feature type="transmembrane region" description="Helical" evidence="1">
    <location>
        <begin position="40"/>
        <end position="60"/>
    </location>
</feature>
<protein>
    <recommendedName>
        <fullName evidence="4">Reverse transcriptase domain-containing protein</fullName>
    </recommendedName>
</protein>
<dbReference type="InterPro" id="IPR043502">
    <property type="entry name" value="DNA/RNA_pol_sf"/>
</dbReference>
<evidence type="ECO:0000256" key="1">
    <source>
        <dbReference type="SAM" id="Phobius"/>
    </source>
</evidence>
<keyword evidence="1" id="KW-0472">Membrane</keyword>
<sequence length="68" mass="8441">INNILFNYLNNFYIAYLNNIFIYSNNKLEYKLYIKKRKFYIIYMKYLGFIIFIKSIKVNLKKVIIIKN</sequence>
<dbReference type="AlphaFoldDB" id="A0A2J6TN91"/>
<accession>A0A2J6TN91</accession>
<dbReference type="EMBL" id="KZ613753">
    <property type="protein sequence ID" value="PMD64482.1"/>
    <property type="molecule type" value="Genomic_DNA"/>
</dbReference>